<dbReference type="InterPro" id="IPR007795">
    <property type="entry name" value="T7SS_EccB"/>
</dbReference>
<evidence type="ECO:0000256" key="10">
    <source>
        <dbReference type="SAM" id="MobiDB-lite"/>
    </source>
</evidence>
<dbReference type="Pfam" id="PF05108">
    <property type="entry name" value="T7SS_ESX1_EccB"/>
    <property type="match status" value="1"/>
</dbReference>
<dbReference type="NCBIfam" id="TIGR03919">
    <property type="entry name" value="T7SS_EccB"/>
    <property type="match status" value="1"/>
</dbReference>
<evidence type="ECO:0000256" key="4">
    <source>
        <dbReference type="ARBA" id="ARBA00022692"/>
    </source>
</evidence>
<evidence type="ECO:0000256" key="3">
    <source>
        <dbReference type="ARBA" id="ARBA00022475"/>
    </source>
</evidence>
<evidence type="ECO:0000256" key="2">
    <source>
        <dbReference type="ARBA" id="ARBA00008149"/>
    </source>
</evidence>
<dbReference type="InterPro" id="IPR044857">
    <property type="entry name" value="T7SS_EccB_R1"/>
</dbReference>
<evidence type="ECO:0000256" key="8">
    <source>
        <dbReference type="ARBA" id="ARBA00022989"/>
    </source>
</evidence>
<accession>A0ABN2PV55</accession>
<keyword evidence="5" id="KW-0547">Nucleotide-binding</keyword>
<dbReference type="Gene3D" id="2.40.50.910">
    <property type="entry name" value="Type VII secretion system EccB, repeat 3 domain"/>
    <property type="match status" value="1"/>
</dbReference>
<evidence type="ECO:0000256" key="9">
    <source>
        <dbReference type="ARBA" id="ARBA00023136"/>
    </source>
</evidence>
<keyword evidence="8 11" id="KW-1133">Transmembrane helix</keyword>
<keyword evidence="4 11" id="KW-0812">Transmembrane</keyword>
<dbReference type="EMBL" id="BAAAMJ010000079">
    <property type="protein sequence ID" value="GAA1934418.1"/>
    <property type="molecule type" value="Genomic_DNA"/>
</dbReference>
<feature type="region of interest" description="Disordered" evidence="10">
    <location>
        <begin position="453"/>
        <end position="524"/>
    </location>
</feature>
<reference evidence="12 13" key="1">
    <citation type="journal article" date="2019" name="Int. J. Syst. Evol. Microbiol.">
        <title>The Global Catalogue of Microorganisms (GCM) 10K type strain sequencing project: providing services to taxonomists for standard genome sequencing and annotation.</title>
        <authorList>
            <consortium name="The Broad Institute Genomics Platform"/>
            <consortium name="The Broad Institute Genome Sequencing Center for Infectious Disease"/>
            <person name="Wu L."/>
            <person name="Ma J."/>
        </authorList>
    </citation>
    <scope>NUCLEOTIDE SEQUENCE [LARGE SCALE GENOMIC DNA]</scope>
    <source>
        <strain evidence="12 13">JCM 13581</strain>
    </source>
</reference>
<evidence type="ECO:0000313" key="12">
    <source>
        <dbReference type="EMBL" id="GAA1934418.1"/>
    </source>
</evidence>
<proteinExistence type="inferred from homology"/>
<comment type="similarity">
    <text evidence="2">Belongs to the EccB family.</text>
</comment>
<keyword evidence="7" id="KW-0067">ATP-binding</keyword>
<dbReference type="PANTHER" id="PTHR40765:SF2">
    <property type="entry name" value="ESX-2 SECRETION SYSTEM ATPASE ECCB2"/>
    <property type="match status" value="1"/>
</dbReference>
<feature type="compositionally biased region" description="Polar residues" evidence="10">
    <location>
        <begin position="474"/>
        <end position="486"/>
    </location>
</feature>
<protein>
    <submittedName>
        <fullName evidence="12">Type VII secretion protein EccB</fullName>
    </submittedName>
</protein>
<comment type="caution">
    <text evidence="12">The sequence shown here is derived from an EMBL/GenBank/DDBJ whole genome shotgun (WGS) entry which is preliminary data.</text>
</comment>
<evidence type="ECO:0000256" key="7">
    <source>
        <dbReference type="ARBA" id="ARBA00022840"/>
    </source>
</evidence>
<keyword evidence="9 11" id="KW-0472">Membrane</keyword>
<keyword evidence="13" id="KW-1185">Reference proteome</keyword>
<keyword evidence="3" id="KW-1003">Cell membrane</keyword>
<name>A0ABN2PV55_9ACTN</name>
<dbReference type="Gene3D" id="3.30.2390.20">
    <property type="entry name" value="Type VII secretion system EccB, repeat 1 domain"/>
    <property type="match status" value="1"/>
</dbReference>
<dbReference type="InterPro" id="IPR042485">
    <property type="entry name" value="T7SS_EccB_R3"/>
</dbReference>
<evidence type="ECO:0000256" key="6">
    <source>
        <dbReference type="ARBA" id="ARBA00022801"/>
    </source>
</evidence>
<organism evidence="12 13">
    <name type="scientific">Streptomyces sodiiphilus</name>
    <dbReference type="NCBI Taxonomy" id="226217"/>
    <lineage>
        <taxon>Bacteria</taxon>
        <taxon>Bacillati</taxon>
        <taxon>Actinomycetota</taxon>
        <taxon>Actinomycetes</taxon>
        <taxon>Kitasatosporales</taxon>
        <taxon>Streptomycetaceae</taxon>
        <taxon>Streptomyces</taxon>
    </lineage>
</organism>
<dbReference type="RefSeq" id="WP_344266370.1">
    <property type="nucleotide sequence ID" value="NZ_BAAAMJ010000079.1"/>
</dbReference>
<evidence type="ECO:0000256" key="1">
    <source>
        <dbReference type="ARBA" id="ARBA00004162"/>
    </source>
</evidence>
<keyword evidence="6" id="KW-0378">Hydrolase</keyword>
<dbReference type="Proteomes" id="UP001501303">
    <property type="component" value="Unassembled WGS sequence"/>
</dbReference>
<evidence type="ECO:0000313" key="13">
    <source>
        <dbReference type="Proteomes" id="UP001501303"/>
    </source>
</evidence>
<comment type="subcellular location">
    <subcellularLocation>
        <location evidence="1">Cell membrane</location>
        <topology evidence="1">Single-pass membrane protein</topology>
    </subcellularLocation>
</comment>
<feature type="compositionally biased region" description="Acidic residues" evidence="10">
    <location>
        <begin position="456"/>
        <end position="473"/>
    </location>
</feature>
<feature type="transmembrane region" description="Helical" evidence="11">
    <location>
        <begin position="41"/>
        <end position="61"/>
    </location>
</feature>
<gene>
    <name evidence="12" type="primary">eccB_2</name>
    <name evidence="12" type="ORF">GCM10009716_46830</name>
</gene>
<evidence type="ECO:0000256" key="5">
    <source>
        <dbReference type="ARBA" id="ARBA00022741"/>
    </source>
</evidence>
<evidence type="ECO:0000256" key="11">
    <source>
        <dbReference type="SAM" id="Phobius"/>
    </source>
</evidence>
<dbReference type="PANTHER" id="PTHR40765">
    <property type="entry name" value="ESX-2 SECRETION SYSTEM ATPASE ECCB2"/>
    <property type="match status" value="1"/>
</dbReference>
<sequence>MVSRKDELNAYTFARKRTVAAFLQPSPSGTEEGAPRPLRTVMPGLVVGALILAGFGAWGMFKPAVPANWSDPGKKVIIGSDSTTRYVVLETDGERQLHPVLNLSSARLLLNGGTFEIVSVDEKILDSGEIPQGPTLGIPYAPDRLPSSDEAREAKRWAVCQQPGAGDGGVQQAVFVLADRDAARVDGRHRLRGGEVLYVEADRDGARYLIDPRGTKYLIGGPQWDELPEATGQLLHRTLVGEGQQPQRVTGNWLDTFQDGSPVVFPELPGTVGEPAGVAGLTPEADRVGTVLLAPTGAGPQHYLVLPGKVVPVSDFTARLLLNSPQALPLEQHGHPLDVALQAFTPAPAEESIDHDHDWPEAAAEHVNGPAAEGASRTTLCSVLRDVDAEDGTVTLSTWAGTAFPATIVNETTSAYVTPGTGLLYRQVQGEQAEAGGIFLVTDTGLRYAVQANTDSDSDSGEPEEPGDSDDSAQDTGRAQQVNQAQIRLGYGDVEPVPVPAQWSQFLPTGPRLDTAGARQPQGS</sequence>